<name>A0LR77_ACIC1</name>
<dbReference type="STRING" id="351607.Acel_0162"/>
<dbReference type="Proteomes" id="UP000008221">
    <property type="component" value="Chromosome"/>
</dbReference>
<dbReference type="eggNOG" id="ENOG5032QVY">
    <property type="taxonomic scope" value="Bacteria"/>
</dbReference>
<organism evidence="2 3">
    <name type="scientific">Acidothermus cellulolyticus (strain ATCC 43068 / DSM 8971 / 11B)</name>
    <dbReference type="NCBI Taxonomy" id="351607"/>
    <lineage>
        <taxon>Bacteria</taxon>
        <taxon>Bacillati</taxon>
        <taxon>Actinomycetota</taxon>
        <taxon>Actinomycetes</taxon>
        <taxon>Acidothermales</taxon>
        <taxon>Acidothermaceae</taxon>
        <taxon>Acidothermus</taxon>
    </lineage>
</organism>
<dbReference type="OrthoDB" id="3389975at2"/>
<accession>A0LR77</accession>
<dbReference type="AlphaFoldDB" id="A0LR77"/>
<dbReference type="HOGENOM" id="CLU_138344_0_0_11"/>
<proteinExistence type="predicted"/>
<evidence type="ECO:0000313" key="2">
    <source>
        <dbReference type="EMBL" id="ABK51937.1"/>
    </source>
</evidence>
<dbReference type="RefSeq" id="WP_011719001.1">
    <property type="nucleotide sequence ID" value="NC_008578.1"/>
</dbReference>
<dbReference type="KEGG" id="ace:Acel_0162"/>
<keyword evidence="3" id="KW-1185">Reference proteome</keyword>
<feature type="region of interest" description="Disordered" evidence="1">
    <location>
        <begin position="92"/>
        <end position="111"/>
    </location>
</feature>
<evidence type="ECO:0000256" key="1">
    <source>
        <dbReference type="SAM" id="MobiDB-lite"/>
    </source>
</evidence>
<dbReference type="InParanoid" id="A0LR77"/>
<sequence length="125" mass="13805">MDENRALRIVDKLRDRGIDAHLARADLYRFGVRIALPDGREAVWDTDGTADLEAEVMRDGVLVGFVPVIPGSADFDDDQVVDAIARTDYDTPIARPRRSAPPAAPPLRREGGVFRRFLGGFREGS</sequence>
<dbReference type="EMBL" id="CP000481">
    <property type="protein sequence ID" value="ABK51937.1"/>
    <property type="molecule type" value="Genomic_DNA"/>
</dbReference>
<reference evidence="2 3" key="1">
    <citation type="journal article" date="2009" name="Genome Res.">
        <title>Complete genome of the cellulolytic thermophile Acidothermus cellulolyticus 11B provides insights into its ecophysiological and evolutionary adaptations.</title>
        <authorList>
            <person name="Barabote R.D."/>
            <person name="Xie G."/>
            <person name="Leu D.H."/>
            <person name="Normand P."/>
            <person name="Necsulea A."/>
            <person name="Daubin V."/>
            <person name="Medigue C."/>
            <person name="Adney W.S."/>
            <person name="Xu X.C."/>
            <person name="Lapidus A."/>
            <person name="Parales R.E."/>
            <person name="Detter C."/>
            <person name="Pujic P."/>
            <person name="Bruce D."/>
            <person name="Lavire C."/>
            <person name="Challacombe J.F."/>
            <person name="Brettin T.S."/>
            <person name="Berry A.M."/>
        </authorList>
    </citation>
    <scope>NUCLEOTIDE SEQUENCE [LARGE SCALE GENOMIC DNA]</scope>
    <source>
        <strain evidence="3">ATCC 43068 / DSM 8971 / 11B</strain>
    </source>
</reference>
<protein>
    <submittedName>
        <fullName evidence="2">Uncharacterized protein</fullName>
    </submittedName>
</protein>
<gene>
    <name evidence="2" type="ordered locus">Acel_0162</name>
</gene>
<evidence type="ECO:0000313" key="3">
    <source>
        <dbReference type="Proteomes" id="UP000008221"/>
    </source>
</evidence>